<feature type="compositionally biased region" description="Polar residues" evidence="1">
    <location>
        <begin position="110"/>
        <end position="127"/>
    </location>
</feature>
<dbReference type="Proteomes" id="UP000660262">
    <property type="component" value="Unassembled WGS sequence"/>
</dbReference>
<accession>A0A830I0C9</accession>
<sequence>MSASAAVVMNASRSARSRYTKLDRYAPSRYAGSYADRSSSDERSFIVPALVCLAGVCLIAVGAWSLASAETAGEARSERLQPYVDAVSRWEATARADFAKASFAVASSPWGDTTQLAPSKARQSLSKTESKHDDIPEYEGLTYSHTFQAKLDGNEGGPDMQVDVSVAGSDGGADGVQAQIKLPPAPLRTHRITHENAKMCRIHGGVMLRTRGGGCGHTLILSELCVVVARDPATGSWMRAPGNKASCWPSRMHTQYFRGEGTALYRQVNTAAVMMANRVAAELRNGTNAPEASSSSSSPTGASLEKSSSGLPAIGIGAAESSLPAVMITVRHIADPEFIALNVTSGAGYFGATAKETSVDGWVMICVGLVLMLPVGCLVCLEYAVPALGKMRVPRVSLASQDRLSTIGRGGGGSGGGMVEMLRRSAGVGDSSSGPRPTI</sequence>
<keyword evidence="4" id="KW-1185">Reference proteome</keyword>
<feature type="transmembrane region" description="Helical" evidence="2">
    <location>
        <begin position="362"/>
        <end position="385"/>
    </location>
</feature>
<name>A0A830I0C9_9CHLO</name>
<evidence type="ECO:0000256" key="1">
    <source>
        <dbReference type="SAM" id="MobiDB-lite"/>
    </source>
</evidence>
<keyword evidence="2" id="KW-0472">Membrane</keyword>
<gene>
    <name evidence="3" type="ORF">PPROV_000989100</name>
</gene>
<evidence type="ECO:0000313" key="4">
    <source>
        <dbReference type="Proteomes" id="UP000660262"/>
    </source>
</evidence>
<comment type="caution">
    <text evidence="3">The sequence shown here is derived from an EMBL/GenBank/DDBJ whole genome shotgun (WGS) entry which is preliminary data.</text>
</comment>
<reference evidence="3" key="1">
    <citation type="submission" date="2020-10" db="EMBL/GenBank/DDBJ databases">
        <title>Unveiling of a novel bifunctional photoreceptor, Dualchrome1, isolated from a cosmopolitan green alga.</title>
        <authorList>
            <person name="Suzuki S."/>
            <person name="Kawachi M."/>
        </authorList>
    </citation>
    <scope>NUCLEOTIDE SEQUENCE</scope>
    <source>
        <strain evidence="3">NIES 2893</strain>
    </source>
</reference>
<keyword evidence="2" id="KW-0812">Transmembrane</keyword>
<keyword evidence="2" id="KW-1133">Transmembrane helix</keyword>
<dbReference type="EMBL" id="BNJQ01000033">
    <property type="protein sequence ID" value="GHP11161.1"/>
    <property type="molecule type" value="Genomic_DNA"/>
</dbReference>
<feature type="region of interest" description="Disordered" evidence="1">
    <location>
        <begin position="110"/>
        <end position="133"/>
    </location>
</feature>
<feature type="region of interest" description="Disordered" evidence="1">
    <location>
        <begin position="286"/>
        <end position="306"/>
    </location>
</feature>
<protein>
    <submittedName>
        <fullName evidence="3">Uncharacterized protein</fullName>
    </submittedName>
</protein>
<evidence type="ECO:0000313" key="3">
    <source>
        <dbReference type="EMBL" id="GHP11161.1"/>
    </source>
</evidence>
<organism evidence="3 4">
    <name type="scientific">Pycnococcus provasolii</name>
    <dbReference type="NCBI Taxonomy" id="41880"/>
    <lineage>
        <taxon>Eukaryota</taxon>
        <taxon>Viridiplantae</taxon>
        <taxon>Chlorophyta</taxon>
        <taxon>Pseudoscourfieldiophyceae</taxon>
        <taxon>Pseudoscourfieldiales</taxon>
        <taxon>Pycnococcaceae</taxon>
        <taxon>Pycnococcus</taxon>
    </lineage>
</organism>
<dbReference type="AlphaFoldDB" id="A0A830I0C9"/>
<feature type="transmembrane region" description="Helical" evidence="2">
    <location>
        <begin position="45"/>
        <end position="67"/>
    </location>
</feature>
<proteinExistence type="predicted"/>
<evidence type="ECO:0000256" key="2">
    <source>
        <dbReference type="SAM" id="Phobius"/>
    </source>
</evidence>